<sequence length="563" mass="61002">MEQEHNSEKPGRRTAGKHEDYKKRLQRIRRKRKGGLYAYGKYAAVGAAALLAAGGILGAVLWMNRGGSGDPAGREMAAAAEGILADGSLATGSAASRIAGDGSGALAAQDAAEEARIQAEKEEALDAYANLGIADVEEFLNVRDAAENGMVIGRLPSGGACDILETEGEWHHIRSGEVEGYVNSQYLLTGEEARERAMEEIEEMAVVTAESVNIRSEPAISYANVVGQAWTGDRYPVVSVEDGWIQVEDGYISADYADVRYALPEASELDQQTLALNQYQNLVISKVSTYLNVRSSPEDQGDRNIIGQLPSYAAGEIIETLDGWYHIRSGGIDGYISSDPQYTAVGQEARDLAYGAMSLMAIVNTERLNVRTEPNTESSIWTQISQEERYHVIQQLDGWVQIELDSAGEGEEIDGAYISIADGNAEVRYTLEEAIRFSPLDEAAGLRSRIANYALQFVGNPYVWGGTSLTNGADCSGFVQSVMRNFGISLPRTSRAQSQVGEAINSSEMQPGDLIFYANSSGTVNHVAMYIGNGQVVHASSARTGIRISNWNYRTPKVIRRVL</sequence>
<evidence type="ECO:0000256" key="3">
    <source>
        <dbReference type="ARBA" id="ARBA00022801"/>
    </source>
</evidence>
<dbReference type="InterPro" id="IPR003646">
    <property type="entry name" value="SH3-like_bac-type"/>
</dbReference>
<accession>A0A9D2SIU6</accession>
<dbReference type="PROSITE" id="PS51935">
    <property type="entry name" value="NLPC_P60"/>
    <property type="match status" value="1"/>
</dbReference>
<organism evidence="9 10">
    <name type="scientific">Candidatus Enterocloster excrementipullorum</name>
    <dbReference type="NCBI Taxonomy" id="2838559"/>
    <lineage>
        <taxon>Bacteria</taxon>
        <taxon>Bacillati</taxon>
        <taxon>Bacillota</taxon>
        <taxon>Clostridia</taxon>
        <taxon>Lachnospirales</taxon>
        <taxon>Lachnospiraceae</taxon>
        <taxon>Enterocloster</taxon>
    </lineage>
</organism>
<dbReference type="Pfam" id="PF08239">
    <property type="entry name" value="SH3_3"/>
    <property type="match status" value="1"/>
</dbReference>
<dbReference type="GO" id="GO:0008234">
    <property type="term" value="F:cysteine-type peptidase activity"/>
    <property type="evidence" value="ECO:0007669"/>
    <property type="project" value="UniProtKB-KW"/>
</dbReference>
<dbReference type="PROSITE" id="PS51781">
    <property type="entry name" value="SH3B"/>
    <property type="match status" value="2"/>
</dbReference>
<keyword evidence="6" id="KW-0472">Membrane</keyword>
<keyword evidence="2" id="KW-0645">Protease</keyword>
<evidence type="ECO:0000313" key="10">
    <source>
        <dbReference type="Proteomes" id="UP000823910"/>
    </source>
</evidence>
<dbReference type="Gene3D" id="2.30.30.40">
    <property type="entry name" value="SH3 Domains"/>
    <property type="match status" value="4"/>
</dbReference>
<dbReference type="Pfam" id="PF00877">
    <property type="entry name" value="NLPC_P60"/>
    <property type="match status" value="1"/>
</dbReference>
<gene>
    <name evidence="9" type="ORF">H9704_10810</name>
</gene>
<evidence type="ECO:0000313" key="9">
    <source>
        <dbReference type="EMBL" id="HJC06623.1"/>
    </source>
</evidence>
<proteinExistence type="inferred from homology"/>
<feature type="domain" description="SH3b" evidence="7">
    <location>
        <begin position="202"/>
        <end position="266"/>
    </location>
</feature>
<comment type="caution">
    <text evidence="9">The sequence shown here is derived from an EMBL/GenBank/DDBJ whole genome shotgun (WGS) entry which is preliminary data.</text>
</comment>
<reference evidence="9" key="2">
    <citation type="submission" date="2021-04" db="EMBL/GenBank/DDBJ databases">
        <authorList>
            <person name="Gilroy R."/>
        </authorList>
    </citation>
    <scope>NUCLEOTIDE SEQUENCE</scope>
    <source>
        <strain evidence="9">CHK180-15479</strain>
    </source>
</reference>
<feature type="transmembrane region" description="Helical" evidence="6">
    <location>
        <begin position="36"/>
        <end position="63"/>
    </location>
</feature>
<dbReference type="SUPFAM" id="SSF54001">
    <property type="entry name" value="Cysteine proteinases"/>
    <property type="match status" value="1"/>
</dbReference>
<dbReference type="InterPro" id="IPR038765">
    <property type="entry name" value="Papain-like_cys_pep_sf"/>
</dbReference>
<dbReference type="Gene3D" id="3.90.1720.10">
    <property type="entry name" value="endopeptidase domain like (from Nostoc punctiforme)"/>
    <property type="match status" value="1"/>
</dbReference>
<feature type="domain" description="SH3b" evidence="7">
    <location>
        <begin position="358"/>
        <end position="422"/>
    </location>
</feature>
<dbReference type="InterPro" id="IPR051202">
    <property type="entry name" value="Peptidase_C40"/>
</dbReference>
<evidence type="ECO:0000256" key="5">
    <source>
        <dbReference type="SAM" id="MobiDB-lite"/>
    </source>
</evidence>
<keyword evidence="4" id="KW-0788">Thiol protease</keyword>
<dbReference type="GO" id="GO:0006508">
    <property type="term" value="P:proteolysis"/>
    <property type="evidence" value="ECO:0007669"/>
    <property type="project" value="UniProtKB-KW"/>
</dbReference>
<feature type="domain" description="NlpC/P60" evidence="8">
    <location>
        <begin position="444"/>
        <end position="563"/>
    </location>
</feature>
<feature type="region of interest" description="Disordered" evidence="5">
    <location>
        <begin position="1"/>
        <end position="23"/>
    </location>
</feature>
<dbReference type="EMBL" id="DWWT01000055">
    <property type="protein sequence ID" value="HJC06623.1"/>
    <property type="molecule type" value="Genomic_DNA"/>
</dbReference>
<name>A0A9D2SIU6_9FIRM</name>
<keyword evidence="6" id="KW-1133">Transmembrane helix</keyword>
<protein>
    <submittedName>
        <fullName evidence="9">C40 family peptidase</fullName>
    </submittedName>
</protein>
<evidence type="ECO:0000256" key="4">
    <source>
        <dbReference type="ARBA" id="ARBA00022807"/>
    </source>
</evidence>
<keyword evidence="6" id="KW-0812">Transmembrane</keyword>
<dbReference type="PANTHER" id="PTHR47053">
    <property type="entry name" value="MUREIN DD-ENDOPEPTIDASE MEPH-RELATED"/>
    <property type="match status" value="1"/>
</dbReference>
<evidence type="ECO:0000259" key="7">
    <source>
        <dbReference type="PROSITE" id="PS51781"/>
    </source>
</evidence>
<comment type="similarity">
    <text evidence="1">Belongs to the peptidase C40 family.</text>
</comment>
<dbReference type="Proteomes" id="UP000823910">
    <property type="component" value="Unassembled WGS sequence"/>
</dbReference>
<keyword evidence="3" id="KW-0378">Hydrolase</keyword>
<evidence type="ECO:0000259" key="8">
    <source>
        <dbReference type="PROSITE" id="PS51935"/>
    </source>
</evidence>
<evidence type="ECO:0000256" key="2">
    <source>
        <dbReference type="ARBA" id="ARBA00022670"/>
    </source>
</evidence>
<dbReference type="PANTHER" id="PTHR47053:SF1">
    <property type="entry name" value="MUREIN DD-ENDOPEPTIDASE MEPH-RELATED"/>
    <property type="match status" value="1"/>
</dbReference>
<reference evidence="9" key="1">
    <citation type="journal article" date="2021" name="PeerJ">
        <title>Extensive microbial diversity within the chicken gut microbiome revealed by metagenomics and culture.</title>
        <authorList>
            <person name="Gilroy R."/>
            <person name="Ravi A."/>
            <person name="Getino M."/>
            <person name="Pursley I."/>
            <person name="Horton D.L."/>
            <person name="Alikhan N.F."/>
            <person name="Baker D."/>
            <person name="Gharbi K."/>
            <person name="Hall N."/>
            <person name="Watson M."/>
            <person name="Adriaenssens E.M."/>
            <person name="Foster-Nyarko E."/>
            <person name="Jarju S."/>
            <person name="Secka A."/>
            <person name="Antonio M."/>
            <person name="Oren A."/>
            <person name="Chaudhuri R.R."/>
            <person name="La Ragione R."/>
            <person name="Hildebrand F."/>
            <person name="Pallen M.J."/>
        </authorList>
    </citation>
    <scope>NUCLEOTIDE SEQUENCE</scope>
    <source>
        <strain evidence="9">CHK180-15479</strain>
    </source>
</reference>
<dbReference type="InterPro" id="IPR000064">
    <property type="entry name" value="NLP_P60_dom"/>
</dbReference>
<dbReference type="SMART" id="SM00287">
    <property type="entry name" value="SH3b"/>
    <property type="match status" value="4"/>
</dbReference>
<evidence type="ECO:0000256" key="6">
    <source>
        <dbReference type="SAM" id="Phobius"/>
    </source>
</evidence>
<dbReference type="AlphaFoldDB" id="A0A9D2SIU6"/>
<evidence type="ECO:0000256" key="1">
    <source>
        <dbReference type="ARBA" id="ARBA00007074"/>
    </source>
</evidence>